<evidence type="ECO:0000313" key="3">
    <source>
        <dbReference type="Proteomes" id="UP000636661"/>
    </source>
</evidence>
<reference evidence="2" key="1">
    <citation type="journal article" date="2014" name="Int. J. Syst. Evol. Microbiol.">
        <title>Complete genome sequence of Corynebacterium casei LMG S-19264T (=DSM 44701T), isolated from a smear-ripened cheese.</title>
        <authorList>
            <consortium name="US DOE Joint Genome Institute (JGI-PGF)"/>
            <person name="Walter F."/>
            <person name="Albersmeier A."/>
            <person name="Kalinowski J."/>
            <person name="Ruckert C."/>
        </authorList>
    </citation>
    <scope>NUCLEOTIDE SEQUENCE</scope>
    <source>
        <strain evidence="2">JCM 4391</strain>
    </source>
</reference>
<name>A0A918HT90_9ACTN</name>
<accession>A0A918HT90</accession>
<proteinExistence type="predicted"/>
<keyword evidence="3" id="KW-1185">Reference proteome</keyword>
<dbReference type="AlphaFoldDB" id="A0A918HT90"/>
<protein>
    <recommendedName>
        <fullName evidence="1">DUF7683 domain-containing protein</fullName>
    </recommendedName>
</protein>
<dbReference type="Pfam" id="PF24731">
    <property type="entry name" value="DUF7683"/>
    <property type="match status" value="1"/>
</dbReference>
<evidence type="ECO:0000259" key="1">
    <source>
        <dbReference type="Pfam" id="PF24731"/>
    </source>
</evidence>
<dbReference type="InterPro" id="IPR056100">
    <property type="entry name" value="DUF7683"/>
</dbReference>
<feature type="domain" description="DUF7683" evidence="1">
    <location>
        <begin position="8"/>
        <end position="78"/>
    </location>
</feature>
<sequence>MPEGDPMKYVVVAYDKISEAAEEETDLSAVGADRLARLIGIPVDRLVDVYPLDERHRAALAGWADLTFAPDTYDYFLEAEA</sequence>
<comment type="caution">
    <text evidence="2">The sequence shown here is derived from an EMBL/GenBank/DDBJ whole genome shotgun (WGS) entry which is preliminary data.</text>
</comment>
<evidence type="ECO:0000313" key="2">
    <source>
        <dbReference type="EMBL" id="GGU24441.1"/>
    </source>
</evidence>
<reference evidence="2" key="2">
    <citation type="submission" date="2020-09" db="EMBL/GenBank/DDBJ databases">
        <authorList>
            <person name="Sun Q."/>
            <person name="Ohkuma M."/>
        </authorList>
    </citation>
    <scope>NUCLEOTIDE SEQUENCE</scope>
    <source>
        <strain evidence="2">JCM 4391</strain>
    </source>
</reference>
<gene>
    <name evidence="2" type="ORF">GCM10010274_08720</name>
</gene>
<organism evidence="2 3">
    <name type="scientific">Streptomyces lavendofoliae</name>
    <dbReference type="NCBI Taxonomy" id="67314"/>
    <lineage>
        <taxon>Bacteria</taxon>
        <taxon>Bacillati</taxon>
        <taxon>Actinomycetota</taxon>
        <taxon>Actinomycetes</taxon>
        <taxon>Kitasatosporales</taxon>
        <taxon>Streptomycetaceae</taxon>
        <taxon>Streptomyces</taxon>
    </lineage>
</organism>
<dbReference type="Proteomes" id="UP000636661">
    <property type="component" value="Unassembled WGS sequence"/>
</dbReference>
<dbReference type="EMBL" id="BMTP01000002">
    <property type="protein sequence ID" value="GGU24441.1"/>
    <property type="molecule type" value="Genomic_DNA"/>
</dbReference>